<protein>
    <submittedName>
        <fullName evidence="2">Uncharacterized protein</fullName>
    </submittedName>
</protein>
<accession>A0A7I9YBG1</accession>
<dbReference type="Proteomes" id="UP000465305">
    <property type="component" value="Unassembled WGS sequence"/>
</dbReference>
<name>A0A7I9YBG1_MYCAL</name>
<dbReference type="EMBL" id="BLKY01000001">
    <property type="protein sequence ID" value="GFG85997.1"/>
    <property type="molecule type" value="Genomic_DNA"/>
</dbReference>
<organism evidence="2 3">
    <name type="scientific">Mycolicibacter algericus</name>
    <name type="common">Mycobacterium algericum</name>
    <dbReference type="NCBI Taxonomy" id="1288388"/>
    <lineage>
        <taxon>Bacteria</taxon>
        <taxon>Bacillati</taxon>
        <taxon>Actinomycetota</taxon>
        <taxon>Actinomycetes</taxon>
        <taxon>Mycobacteriales</taxon>
        <taxon>Mycobacteriaceae</taxon>
        <taxon>Mycolicibacter</taxon>
    </lineage>
</organism>
<dbReference type="AlphaFoldDB" id="A0A7I9YBG1"/>
<sequence length="120" mass="12824">MDEVGARRGQMQRYRSAEGMPDDHDGAAGAALEQPDQRRHVGVDSPRGRPRRVPVADEIRCGDSGFRQLPGDVSPAGPMAGQAVHGQQLYRAGRTIAVHVQPMIGIHPSMVPALTGIVRG</sequence>
<evidence type="ECO:0000256" key="1">
    <source>
        <dbReference type="SAM" id="MobiDB-lite"/>
    </source>
</evidence>
<reference evidence="2 3" key="1">
    <citation type="journal article" date="2019" name="Emerg. Microbes Infect.">
        <title>Comprehensive subspecies identification of 175 nontuberculous mycobacteria species based on 7547 genomic profiles.</title>
        <authorList>
            <person name="Matsumoto Y."/>
            <person name="Kinjo T."/>
            <person name="Motooka D."/>
            <person name="Nabeya D."/>
            <person name="Jung N."/>
            <person name="Uechi K."/>
            <person name="Horii T."/>
            <person name="Iida T."/>
            <person name="Fujita J."/>
            <person name="Nakamura S."/>
        </authorList>
    </citation>
    <scope>NUCLEOTIDE SEQUENCE [LARGE SCALE GENOMIC DNA]</scope>
    <source>
        <strain evidence="2 3">JCM 30723</strain>
    </source>
</reference>
<evidence type="ECO:0000313" key="2">
    <source>
        <dbReference type="EMBL" id="GFG85997.1"/>
    </source>
</evidence>
<gene>
    <name evidence="2" type="ORF">MALGJ_26730</name>
</gene>
<proteinExistence type="predicted"/>
<feature type="region of interest" description="Disordered" evidence="1">
    <location>
        <begin position="1"/>
        <end position="80"/>
    </location>
</feature>
<comment type="caution">
    <text evidence="2">The sequence shown here is derived from an EMBL/GenBank/DDBJ whole genome shotgun (WGS) entry which is preliminary data.</text>
</comment>
<evidence type="ECO:0000313" key="3">
    <source>
        <dbReference type="Proteomes" id="UP000465305"/>
    </source>
</evidence>